<feature type="compositionally biased region" description="Acidic residues" evidence="1">
    <location>
        <begin position="555"/>
        <end position="565"/>
    </location>
</feature>
<name>A0A4Q2DCI6_9AGAR</name>
<dbReference type="STRING" id="2316362.A0A4Q2DCI6"/>
<feature type="region of interest" description="Disordered" evidence="1">
    <location>
        <begin position="547"/>
        <end position="566"/>
    </location>
</feature>
<feature type="region of interest" description="Disordered" evidence="1">
    <location>
        <begin position="574"/>
        <end position="597"/>
    </location>
</feature>
<sequence>MPPLPTTPYTPEEFVAHMQRLFTAGQTAEFLKFALTGQYQGRQATIDCLQNRLYDRGGGQEAHPYSVTRDYDSVLGMSPDICIFNQSITISILPRFQDSLSKNVGITRTIEYQETDYEVDLHRIPNLPFAKWMVRNELRIFFPGLWIPKQREHHSVRDNEIRLFYEHCMRPALVDAMPRCRADDLPPTYSAELFRARAPNGQLVFSGRMVGADAVGELGNRFREHIESACAQGLSLEWARGFFFLHQIRGTKNVEPHDLRDASSRLNDFLHQNGLSRTVLRANPHDWYLDIGLEVSSDLNSSLAWRTDSHPHLLHDIFTIPMGHAIRMTTMGSSSYTRDFTSHLTQVAGCRVQPGVQGRGPYGIRKMQAYQTDKALTANPGEGRGYHAKHITLSQLIDSNHPRFLDKLYELYEEASRKNSASHARIEARVPYSFHRRIFPEELNIEWERYLVAIPTDVWWWLRAYPVLAYKYIADFQFNGPPADRVSIPSILLLAGAAWLTNCLHATPDVGPSSRNLLKAILPHLPKENISEHMKPFPIARTDPLHRQLFGNDPDGGDNDEDPVPDAEFRGALRMRSPPVPFPHNPPELENNDDQGRETAPCYPYGYFFLRTVRFDAEHPTPGMERSPHSRIPEKTFEHFYGAPYTALLDFAYNGSLAVKSHPSRSSNKINQPVYHPPPEQPIPILFTLSIGDQLVPENDWDYNPLADDMDEDRPRERVTWNYRLSQIWTQCMLDAMATVPNPQGATEPCYCILSKSARQEITEKIFADMNIGRYFNKARWKVGSPKDHKYAFDNLFLEKGRLKAGQIQNFNSCSYYKMWNHFRENNTKEVTEEARKLLRKRFDKKIFWFPWVKNDRIWLTTKDKDGKFKKTPGLGDGEPSPVFLTKANLRWNPEPRQDESEDDVSSVASAGMEVD</sequence>
<evidence type="ECO:0000313" key="2">
    <source>
        <dbReference type="EMBL" id="RXW17373.1"/>
    </source>
</evidence>
<proteinExistence type="predicted"/>
<comment type="caution">
    <text evidence="2">The sequence shown here is derived from an EMBL/GenBank/DDBJ whole genome shotgun (WGS) entry which is preliminary data.</text>
</comment>
<accession>A0A4Q2DCI6</accession>
<reference evidence="2 3" key="1">
    <citation type="submission" date="2019-01" db="EMBL/GenBank/DDBJ databases">
        <title>Draft genome sequence of Psathyrella aberdarensis IHI B618.</title>
        <authorList>
            <person name="Buettner E."/>
            <person name="Kellner H."/>
        </authorList>
    </citation>
    <scope>NUCLEOTIDE SEQUENCE [LARGE SCALE GENOMIC DNA]</scope>
    <source>
        <strain evidence="2 3">IHI B618</strain>
    </source>
</reference>
<organism evidence="2 3">
    <name type="scientific">Candolleomyces aberdarensis</name>
    <dbReference type="NCBI Taxonomy" id="2316362"/>
    <lineage>
        <taxon>Eukaryota</taxon>
        <taxon>Fungi</taxon>
        <taxon>Dikarya</taxon>
        <taxon>Basidiomycota</taxon>
        <taxon>Agaricomycotina</taxon>
        <taxon>Agaricomycetes</taxon>
        <taxon>Agaricomycetidae</taxon>
        <taxon>Agaricales</taxon>
        <taxon>Agaricineae</taxon>
        <taxon>Psathyrellaceae</taxon>
        <taxon>Candolleomyces</taxon>
    </lineage>
</organism>
<evidence type="ECO:0000313" key="3">
    <source>
        <dbReference type="Proteomes" id="UP000290288"/>
    </source>
</evidence>
<feature type="compositionally biased region" description="Low complexity" evidence="1">
    <location>
        <begin position="906"/>
        <end position="916"/>
    </location>
</feature>
<protein>
    <submittedName>
        <fullName evidence="2">Uncharacterized protein</fullName>
    </submittedName>
</protein>
<evidence type="ECO:0000256" key="1">
    <source>
        <dbReference type="SAM" id="MobiDB-lite"/>
    </source>
</evidence>
<keyword evidence="3" id="KW-1185">Reference proteome</keyword>
<dbReference type="EMBL" id="SDEE01000346">
    <property type="protein sequence ID" value="RXW17373.1"/>
    <property type="molecule type" value="Genomic_DNA"/>
</dbReference>
<dbReference type="Proteomes" id="UP000290288">
    <property type="component" value="Unassembled WGS sequence"/>
</dbReference>
<dbReference type="OrthoDB" id="3261690at2759"/>
<gene>
    <name evidence="2" type="ORF">EST38_g8477</name>
</gene>
<dbReference type="AlphaFoldDB" id="A0A4Q2DCI6"/>
<feature type="region of interest" description="Disordered" evidence="1">
    <location>
        <begin position="891"/>
        <end position="916"/>
    </location>
</feature>